<organism evidence="1 2">
    <name type="scientific">Cyclocybe aegerita</name>
    <name type="common">Black poplar mushroom</name>
    <name type="synonym">Agrocybe aegerita</name>
    <dbReference type="NCBI Taxonomy" id="1973307"/>
    <lineage>
        <taxon>Eukaryota</taxon>
        <taxon>Fungi</taxon>
        <taxon>Dikarya</taxon>
        <taxon>Basidiomycota</taxon>
        <taxon>Agaricomycotina</taxon>
        <taxon>Agaricomycetes</taxon>
        <taxon>Agaricomycetidae</taxon>
        <taxon>Agaricales</taxon>
        <taxon>Agaricineae</taxon>
        <taxon>Bolbitiaceae</taxon>
        <taxon>Cyclocybe</taxon>
    </lineage>
</organism>
<name>A0A8S0WAF2_CYCAE</name>
<dbReference type="InterPro" id="IPR054208">
    <property type="entry name" value="DUF6914"/>
</dbReference>
<comment type="caution">
    <text evidence="1">The sequence shown here is derived from an EMBL/GenBank/DDBJ whole genome shotgun (WGS) entry which is preliminary data.</text>
</comment>
<reference evidence="1 2" key="1">
    <citation type="submission" date="2020-01" db="EMBL/GenBank/DDBJ databases">
        <authorList>
            <person name="Gupta K D."/>
        </authorList>
    </citation>
    <scope>NUCLEOTIDE SEQUENCE [LARGE SCALE GENOMIC DNA]</scope>
</reference>
<sequence>MANQYNSDSLIGRILLAKVDTTNRDRVLRHLYQILSQVAVRPHDPKFTCATWAMEAVWRLQKEGLIRLNAPVDAALWDKVHQVAKDCYRQVIGGNGRRPSVDIAGNGASAIPTYDFRG</sequence>
<accession>A0A8S0WAF2</accession>
<evidence type="ECO:0000313" key="2">
    <source>
        <dbReference type="Proteomes" id="UP000467700"/>
    </source>
</evidence>
<evidence type="ECO:0000313" key="1">
    <source>
        <dbReference type="EMBL" id="CAA7268608.1"/>
    </source>
</evidence>
<keyword evidence="2" id="KW-1185">Reference proteome</keyword>
<gene>
    <name evidence="1" type="ORF">AAE3_LOCUS10861</name>
</gene>
<dbReference type="OrthoDB" id="2679825at2759"/>
<dbReference type="Proteomes" id="UP000467700">
    <property type="component" value="Unassembled WGS sequence"/>
</dbReference>
<dbReference type="AlphaFoldDB" id="A0A8S0WAF2"/>
<dbReference type="Pfam" id="PF21858">
    <property type="entry name" value="DUF6914"/>
    <property type="match status" value="1"/>
</dbReference>
<dbReference type="EMBL" id="CACVBS010000068">
    <property type="protein sequence ID" value="CAA7268608.1"/>
    <property type="molecule type" value="Genomic_DNA"/>
</dbReference>
<proteinExistence type="predicted"/>
<protein>
    <submittedName>
        <fullName evidence="1">Uncharacterized protein</fullName>
    </submittedName>
</protein>